<evidence type="ECO:0000256" key="9">
    <source>
        <dbReference type="ARBA" id="ARBA00025772"/>
    </source>
</evidence>
<feature type="domain" description="General secretion pathway GspH" evidence="12">
    <location>
        <begin position="59"/>
        <end position="162"/>
    </location>
</feature>
<evidence type="ECO:0000256" key="11">
    <source>
        <dbReference type="SAM" id="Phobius"/>
    </source>
</evidence>
<name>A0ABT7ILS9_9GAMM</name>
<evidence type="ECO:0000256" key="8">
    <source>
        <dbReference type="ARBA" id="ARBA00023136"/>
    </source>
</evidence>
<dbReference type="SUPFAM" id="SSF54523">
    <property type="entry name" value="Pili subunits"/>
    <property type="match status" value="1"/>
</dbReference>
<sequence>MELVGQIRVGVSKARFQLGFSLIELLVTLVVMAIIATIAVPGFQNMMASNRLAADYNVVLTGLNLARSEAIKRRQEMSFKLYKGSPGEYRLYVSEEGEANSLRIRQMSSGQVDVTSDAGTANEVIIEFNRLGRIADDTHCADGCTLTLTHDTGSSHRIQVSRFGKVGRSAT</sequence>
<keyword evidence="7 11" id="KW-1133">Transmembrane helix</keyword>
<evidence type="ECO:0000259" key="12">
    <source>
        <dbReference type="Pfam" id="PF12019"/>
    </source>
</evidence>
<evidence type="ECO:0000256" key="7">
    <source>
        <dbReference type="ARBA" id="ARBA00022989"/>
    </source>
</evidence>
<organism evidence="13 14">
    <name type="scientific">Marinobacter azerbaijanicus</name>
    <dbReference type="NCBI Taxonomy" id="3050455"/>
    <lineage>
        <taxon>Bacteria</taxon>
        <taxon>Pseudomonadati</taxon>
        <taxon>Pseudomonadota</taxon>
        <taxon>Gammaproteobacteria</taxon>
        <taxon>Pseudomonadales</taxon>
        <taxon>Marinobacteraceae</taxon>
        <taxon>Marinobacter</taxon>
    </lineage>
</organism>
<comment type="caution">
    <text evidence="13">The sequence shown here is derived from an EMBL/GenBank/DDBJ whole genome shotgun (WGS) entry which is preliminary data.</text>
</comment>
<evidence type="ECO:0000256" key="3">
    <source>
        <dbReference type="ARBA" id="ARBA00022475"/>
    </source>
</evidence>
<evidence type="ECO:0000256" key="1">
    <source>
        <dbReference type="ARBA" id="ARBA00004377"/>
    </source>
</evidence>
<dbReference type="InterPro" id="IPR045584">
    <property type="entry name" value="Pilin-like"/>
</dbReference>
<dbReference type="Pfam" id="PF07963">
    <property type="entry name" value="N_methyl"/>
    <property type="match status" value="1"/>
</dbReference>
<dbReference type="Pfam" id="PF12019">
    <property type="entry name" value="GspH"/>
    <property type="match status" value="1"/>
</dbReference>
<keyword evidence="5" id="KW-0997">Cell inner membrane</keyword>
<keyword evidence="14" id="KW-1185">Reference proteome</keyword>
<gene>
    <name evidence="13" type="ORF">QPM17_23290</name>
</gene>
<proteinExistence type="inferred from homology"/>
<comment type="subcellular location">
    <subcellularLocation>
        <location evidence="1">Cell inner membrane</location>
        <topology evidence="1">Single-pass membrane protein</topology>
    </subcellularLocation>
</comment>
<reference evidence="13 14" key="1">
    <citation type="submission" date="2023-06" db="EMBL/GenBank/DDBJ databases">
        <title>Marinobacter azerbaijanicus a moderately halophilic, isolated from Urmia Lake in Azerbaijan region of Iran.</title>
        <authorList>
            <person name="Sanchez-Porro C."/>
            <person name="Aghdam E.M."/>
            <person name="Saheb S.M."/>
            <person name="Tarhriz V."/>
            <person name="Kazemi E."/>
            <person name="Ammozegar M.A."/>
            <person name="Ventosa A."/>
            <person name="Hejazi M.S."/>
        </authorList>
    </citation>
    <scope>NUCLEOTIDE SEQUENCE [LARGE SCALE GENOMIC DNA]</scope>
    <source>
        <strain evidence="13 14">TBZ242</strain>
    </source>
</reference>
<evidence type="ECO:0000313" key="14">
    <source>
        <dbReference type="Proteomes" id="UP001227964"/>
    </source>
</evidence>
<keyword evidence="6 11" id="KW-0812">Transmembrane</keyword>
<keyword evidence="8 11" id="KW-0472">Membrane</keyword>
<evidence type="ECO:0000313" key="13">
    <source>
        <dbReference type="EMBL" id="MDL0434069.1"/>
    </source>
</evidence>
<dbReference type="EMBL" id="JASSVS010000043">
    <property type="protein sequence ID" value="MDL0434069.1"/>
    <property type="molecule type" value="Genomic_DNA"/>
</dbReference>
<dbReference type="Proteomes" id="UP001227964">
    <property type="component" value="Unassembled WGS sequence"/>
</dbReference>
<protein>
    <recommendedName>
        <fullName evidence="2">Type II secretion system protein H</fullName>
    </recommendedName>
    <alternativeName>
        <fullName evidence="10">General secretion pathway protein H</fullName>
    </alternativeName>
</protein>
<comment type="similarity">
    <text evidence="9">Belongs to the GSP H family.</text>
</comment>
<dbReference type="RefSeq" id="WP_285394140.1">
    <property type="nucleotide sequence ID" value="NZ_JASSVS010000043.1"/>
</dbReference>
<evidence type="ECO:0000256" key="5">
    <source>
        <dbReference type="ARBA" id="ARBA00022519"/>
    </source>
</evidence>
<dbReference type="NCBIfam" id="TIGR02532">
    <property type="entry name" value="IV_pilin_GFxxxE"/>
    <property type="match status" value="1"/>
</dbReference>
<keyword evidence="3" id="KW-1003">Cell membrane</keyword>
<feature type="transmembrane region" description="Helical" evidence="11">
    <location>
        <begin position="20"/>
        <end position="43"/>
    </location>
</feature>
<evidence type="ECO:0000256" key="6">
    <source>
        <dbReference type="ARBA" id="ARBA00022692"/>
    </source>
</evidence>
<dbReference type="InterPro" id="IPR012902">
    <property type="entry name" value="N_methyl_site"/>
</dbReference>
<dbReference type="InterPro" id="IPR022346">
    <property type="entry name" value="T2SS_GspH"/>
</dbReference>
<evidence type="ECO:0000256" key="2">
    <source>
        <dbReference type="ARBA" id="ARBA00021549"/>
    </source>
</evidence>
<dbReference type="Gene3D" id="3.30.700.10">
    <property type="entry name" value="Glycoprotein, Type 4 Pilin"/>
    <property type="match status" value="1"/>
</dbReference>
<evidence type="ECO:0000256" key="10">
    <source>
        <dbReference type="ARBA" id="ARBA00030775"/>
    </source>
</evidence>
<evidence type="ECO:0000256" key="4">
    <source>
        <dbReference type="ARBA" id="ARBA00022481"/>
    </source>
</evidence>
<keyword evidence="4" id="KW-0488">Methylation</keyword>
<accession>A0ABT7ILS9</accession>